<keyword evidence="4" id="KW-0233">DNA recombination</keyword>
<evidence type="ECO:0000313" key="6">
    <source>
        <dbReference type="EMBL" id="ANY85948.1"/>
    </source>
</evidence>
<dbReference type="InterPro" id="IPR010998">
    <property type="entry name" value="Integrase_recombinase_N"/>
</dbReference>
<dbReference type="EMBL" id="CP016634">
    <property type="protein sequence ID" value="ANY85948.1"/>
    <property type="molecule type" value="Genomic_DNA"/>
</dbReference>
<evidence type="ECO:0000256" key="3">
    <source>
        <dbReference type="ARBA" id="ARBA00023125"/>
    </source>
</evidence>
<dbReference type="InterPro" id="IPR002104">
    <property type="entry name" value="Integrase_catalytic"/>
</dbReference>
<dbReference type="GO" id="GO:0003677">
    <property type="term" value="F:DNA binding"/>
    <property type="evidence" value="ECO:0007669"/>
    <property type="project" value="UniProtKB-KW"/>
</dbReference>
<keyword evidence="3" id="KW-0238">DNA-binding</keyword>
<dbReference type="SUPFAM" id="SSF56349">
    <property type="entry name" value="DNA breaking-rejoining enzymes"/>
    <property type="match status" value="1"/>
</dbReference>
<dbReference type="InterPro" id="IPR022000">
    <property type="entry name" value="Min27-like_integrase_DNA_bind"/>
</dbReference>
<dbReference type="InterPro" id="IPR011010">
    <property type="entry name" value="DNA_brk_join_enz"/>
</dbReference>
<dbReference type="InterPro" id="IPR013762">
    <property type="entry name" value="Integrase-like_cat_sf"/>
</dbReference>
<comment type="similarity">
    <text evidence="1">Belongs to the 'phage' integrase family.</text>
</comment>
<dbReference type="InterPro" id="IPR053876">
    <property type="entry name" value="Phage_int_M"/>
</dbReference>
<keyword evidence="2" id="KW-0229">DNA integration</keyword>
<feature type="domain" description="Tyr recombinase" evidence="5">
    <location>
        <begin position="184"/>
        <end position="380"/>
    </location>
</feature>
<evidence type="ECO:0000259" key="5">
    <source>
        <dbReference type="PROSITE" id="PS51898"/>
    </source>
</evidence>
<organism evidence="6">
    <name type="scientific">Pseudomonas putida</name>
    <name type="common">Arthrobacter siderocapsulatus</name>
    <dbReference type="NCBI Taxonomy" id="303"/>
    <lineage>
        <taxon>Bacteria</taxon>
        <taxon>Pseudomonadati</taxon>
        <taxon>Pseudomonadota</taxon>
        <taxon>Gammaproteobacteria</taxon>
        <taxon>Pseudomonadales</taxon>
        <taxon>Pseudomonadaceae</taxon>
        <taxon>Pseudomonas</taxon>
    </lineage>
</organism>
<evidence type="ECO:0000256" key="4">
    <source>
        <dbReference type="ARBA" id="ARBA00023172"/>
    </source>
</evidence>
<reference evidence="6" key="1">
    <citation type="submission" date="2016-07" db="EMBL/GenBank/DDBJ databases">
        <title>New class B carbapenemase carried by novel plasmid in Pseudomonas putida enviromental strain in eastern Amazonia.</title>
        <authorList>
            <person name="Souza C.O."/>
            <person name="Lima K.V."/>
            <person name="Brasiliense D.M."/>
            <person name="Perez-Chaparro P.J."/>
            <person name="Mamizuka E.M."/>
            <person name="Lima M.O."/>
            <person name="Lima L.N."/>
            <person name="McCulloch J.A."/>
        </authorList>
    </citation>
    <scope>NUCLEOTIDE SEQUENCE [LARGE SCALE GENOMIC DNA]</scope>
    <source>
        <strain evidence="6">IEC33019</strain>
    </source>
</reference>
<accession>A0A1B2F179</accession>
<sequence length="396" mass="45006">MDRKPVDLPAGVELVGRSIRIRFTWNKKRCCETLPLPQTAKGIAAAASLRAQVKGLDKLGALTAEKYAELFPNTRSVAVQDKVAPIFFDYAQDWLNSLQIVDGTRRNYRSALQVYWIPYLAETPIDAITSVRLRKIMNEIEWTSAIRRKGVVRLLVSILQQAVADELITRNPALSIPGAKVPKREVDPFLKEEADLIIDQLYKTTSGLTTIYAAYFEFCFYTGMRPGEVMALRWSEIDKRGKTANVCRIQIRGLIQDRTKTKRTRKVLLNDRALHALEKARPLTEARSDYVFAPSGTGERSEMFIRSETSQKRYWEAALRKLGIRRRRMYDTRHTYATMCLMAGMNPAFIAAQLGHSVQVLLSTYAKWINSPNDWAELDKLKALESGTKVVRADSQ</sequence>
<gene>
    <name evidence="6" type="ORF">IEC33019_0344</name>
</gene>
<name>A0A1B2F179_PSEPU</name>
<dbReference type="CDD" id="cd01189">
    <property type="entry name" value="INT_ICEBs1_C_like"/>
    <property type="match status" value="1"/>
</dbReference>
<dbReference type="PANTHER" id="PTHR30629">
    <property type="entry name" value="PROPHAGE INTEGRASE"/>
    <property type="match status" value="1"/>
</dbReference>
<protein>
    <submittedName>
        <fullName evidence="6">Putative prophage phiRv2 integrase</fullName>
    </submittedName>
</protein>
<dbReference type="RefSeq" id="WP_099592816.1">
    <property type="nucleotide sequence ID" value="NZ_CP016634.1"/>
</dbReference>
<proteinExistence type="inferred from homology"/>
<dbReference type="Pfam" id="PF00589">
    <property type="entry name" value="Phage_integrase"/>
    <property type="match status" value="1"/>
</dbReference>
<evidence type="ECO:0000256" key="2">
    <source>
        <dbReference type="ARBA" id="ARBA00022908"/>
    </source>
</evidence>
<dbReference type="Gene3D" id="1.10.443.10">
    <property type="entry name" value="Intergrase catalytic core"/>
    <property type="match status" value="1"/>
</dbReference>
<dbReference type="PANTHER" id="PTHR30629:SF6">
    <property type="entry name" value="PROPHAGE INTEGRASE INTA-RELATED"/>
    <property type="match status" value="1"/>
</dbReference>
<dbReference type="Pfam" id="PF12167">
    <property type="entry name" value="Arm-DNA-bind_2"/>
    <property type="match status" value="1"/>
</dbReference>
<dbReference type="GO" id="GO:0015074">
    <property type="term" value="P:DNA integration"/>
    <property type="evidence" value="ECO:0007669"/>
    <property type="project" value="UniProtKB-KW"/>
</dbReference>
<dbReference type="GO" id="GO:0006310">
    <property type="term" value="P:DNA recombination"/>
    <property type="evidence" value="ECO:0007669"/>
    <property type="project" value="UniProtKB-KW"/>
</dbReference>
<dbReference type="AlphaFoldDB" id="A0A1B2F179"/>
<evidence type="ECO:0000256" key="1">
    <source>
        <dbReference type="ARBA" id="ARBA00008857"/>
    </source>
</evidence>
<dbReference type="PROSITE" id="PS51898">
    <property type="entry name" value="TYR_RECOMBINASE"/>
    <property type="match status" value="1"/>
</dbReference>
<dbReference type="Gene3D" id="1.10.150.130">
    <property type="match status" value="1"/>
</dbReference>
<dbReference type="InterPro" id="IPR050808">
    <property type="entry name" value="Phage_Integrase"/>
</dbReference>
<dbReference type="Pfam" id="PF22022">
    <property type="entry name" value="Phage_int_M"/>
    <property type="match status" value="1"/>
</dbReference>